<dbReference type="GO" id="GO:0003824">
    <property type="term" value="F:catalytic activity"/>
    <property type="evidence" value="ECO:0007669"/>
    <property type="project" value="InterPro"/>
</dbReference>
<dbReference type="EMBL" id="AMQM01008421">
    <property type="status" value="NOT_ANNOTATED_CDS"/>
    <property type="molecule type" value="Genomic_DNA"/>
</dbReference>
<feature type="transmembrane region" description="Helical" evidence="2">
    <location>
        <begin position="6"/>
        <end position="32"/>
    </location>
</feature>
<dbReference type="AlphaFoldDB" id="T1FWB2"/>
<keyword evidence="2" id="KW-0472">Membrane</keyword>
<organism evidence="5 6">
    <name type="scientific">Helobdella robusta</name>
    <name type="common">Californian leech</name>
    <dbReference type="NCBI Taxonomy" id="6412"/>
    <lineage>
        <taxon>Eukaryota</taxon>
        <taxon>Metazoa</taxon>
        <taxon>Spiralia</taxon>
        <taxon>Lophotrochozoa</taxon>
        <taxon>Annelida</taxon>
        <taxon>Clitellata</taxon>
        <taxon>Hirudinea</taxon>
        <taxon>Rhynchobdellida</taxon>
        <taxon>Glossiphoniidae</taxon>
        <taxon>Helobdella</taxon>
    </lineage>
</organism>
<evidence type="ECO:0000313" key="6">
    <source>
        <dbReference type="Proteomes" id="UP000015101"/>
    </source>
</evidence>
<dbReference type="KEGG" id="hro:HELRODRAFT_194683"/>
<dbReference type="EnsemblMetazoa" id="HelroT194683">
    <property type="protein sequence ID" value="HelroP194683"/>
    <property type="gene ID" value="HelroG194683"/>
</dbReference>
<dbReference type="CTD" id="20213108"/>
<gene>
    <name evidence="5" type="primary">20213108</name>
    <name evidence="4" type="ORF">HELRODRAFT_194683</name>
</gene>
<feature type="region of interest" description="Disordered" evidence="1">
    <location>
        <begin position="305"/>
        <end position="334"/>
    </location>
</feature>
<dbReference type="GO" id="GO:0007508">
    <property type="term" value="P:larval heart development"/>
    <property type="evidence" value="ECO:0000318"/>
    <property type="project" value="GO_Central"/>
</dbReference>
<sequence length="481" mass="55646">MNNDFYCYSVIGVASVFFIILLVIVVWCAIYCKRKAKRKIKRDQVEISRLGRKSDEEKSRIVLVQFSNYTVKNLILNNCAKLKKSLNFNKVIINHDLSREDRISNRKILEEKKKRKYIIVKLCVSNRVLNIFFVYRSPNFNVGNNDLLLKLINDVLALPGETLLFGDFNFPDINWDTSSFEGNDERVENRFLNLLKDKFLIQHINHPTRFRDDQTSSNSDHSILEFKVTGFCCSAMECDKKYCFDLGDYINFRNVLGVSLQNISENVIDRQLNNYNEVIEFDLLNHGQPPEPQPQNQQQPLLLANQPQNDDDSLSTRSSDSGISDPTQEPLMLFEDEPQYGNIGRRMNAANMENDDRSKSGSDQTIPDQNEQEYHVFDMLDDTIQLNVSHHCIEYIILICSLNNNNGTCFLLLNVNVRNFYKLLGRLKKETSFDVAAAVDKPFSDPHLLRPRSIDAVSLIFTTSKFILTKSIFPYIYSKEH</sequence>
<evidence type="ECO:0000313" key="5">
    <source>
        <dbReference type="EnsemblMetazoa" id="HelroP194683"/>
    </source>
</evidence>
<accession>T1FWB2</accession>
<evidence type="ECO:0000259" key="3">
    <source>
        <dbReference type="Pfam" id="PF14529"/>
    </source>
</evidence>
<keyword evidence="2" id="KW-1133">Transmembrane helix</keyword>
<keyword evidence="2" id="KW-0812">Transmembrane</keyword>
<dbReference type="HOGENOM" id="CLU_567768_0_0_1"/>
<dbReference type="Gene3D" id="3.60.10.10">
    <property type="entry name" value="Endonuclease/exonuclease/phosphatase"/>
    <property type="match status" value="1"/>
</dbReference>
<evidence type="ECO:0000256" key="1">
    <source>
        <dbReference type="SAM" id="MobiDB-lite"/>
    </source>
</evidence>
<dbReference type="PANTHER" id="PTHR33395">
    <property type="entry name" value="TRANSCRIPTASE, PUTATIVE-RELATED-RELATED"/>
    <property type="match status" value="1"/>
</dbReference>
<dbReference type="Proteomes" id="UP000015101">
    <property type="component" value="Unassembled WGS sequence"/>
</dbReference>
<dbReference type="eggNOG" id="ENOG502T0A9">
    <property type="taxonomic scope" value="Eukaryota"/>
</dbReference>
<dbReference type="GO" id="GO:0061343">
    <property type="term" value="P:cell adhesion involved in heart morphogenesis"/>
    <property type="evidence" value="ECO:0000318"/>
    <property type="project" value="GO_Central"/>
</dbReference>
<dbReference type="RefSeq" id="XP_009031793.1">
    <property type="nucleotide sequence ID" value="XM_009033545.1"/>
</dbReference>
<dbReference type="InterPro" id="IPR005135">
    <property type="entry name" value="Endo/exonuclease/phosphatase"/>
</dbReference>
<dbReference type="Pfam" id="PF14529">
    <property type="entry name" value="Exo_endo_phos_2"/>
    <property type="match status" value="1"/>
</dbReference>
<evidence type="ECO:0000256" key="2">
    <source>
        <dbReference type="SAM" id="Phobius"/>
    </source>
</evidence>
<dbReference type="GeneID" id="20213108"/>
<evidence type="ECO:0000313" key="4">
    <source>
        <dbReference type="EMBL" id="ESN90123.1"/>
    </source>
</evidence>
<keyword evidence="6" id="KW-1185">Reference proteome</keyword>
<proteinExistence type="predicted"/>
<name>T1FWB2_HELRO</name>
<feature type="compositionally biased region" description="Low complexity" evidence="1">
    <location>
        <begin position="315"/>
        <end position="325"/>
    </location>
</feature>
<reference evidence="6" key="1">
    <citation type="submission" date="2012-12" db="EMBL/GenBank/DDBJ databases">
        <authorList>
            <person name="Hellsten U."/>
            <person name="Grimwood J."/>
            <person name="Chapman J.A."/>
            <person name="Shapiro H."/>
            <person name="Aerts A."/>
            <person name="Otillar R.P."/>
            <person name="Terry A.Y."/>
            <person name="Boore J.L."/>
            <person name="Simakov O."/>
            <person name="Marletaz F."/>
            <person name="Cho S.-J."/>
            <person name="Edsinger-Gonzales E."/>
            <person name="Havlak P."/>
            <person name="Kuo D.-H."/>
            <person name="Larsson T."/>
            <person name="Lv J."/>
            <person name="Arendt D."/>
            <person name="Savage R."/>
            <person name="Osoegawa K."/>
            <person name="de Jong P."/>
            <person name="Lindberg D.R."/>
            <person name="Seaver E.C."/>
            <person name="Weisblat D.A."/>
            <person name="Putnam N.H."/>
            <person name="Grigoriev I.V."/>
            <person name="Rokhsar D.S."/>
        </authorList>
    </citation>
    <scope>NUCLEOTIDE SEQUENCE</scope>
</reference>
<protein>
    <recommendedName>
        <fullName evidence="3">Endonuclease/exonuclease/phosphatase domain-containing protein</fullName>
    </recommendedName>
</protein>
<feature type="domain" description="Endonuclease/exonuclease/phosphatase" evidence="3">
    <location>
        <begin position="130"/>
        <end position="224"/>
    </location>
</feature>
<dbReference type="PANTHER" id="PTHR33395:SF21">
    <property type="entry name" value="PERICARDIN"/>
    <property type="match status" value="1"/>
</dbReference>
<dbReference type="EMBL" id="KB097773">
    <property type="protein sequence ID" value="ESN90123.1"/>
    <property type="molecule type" value="Genomic_DNA"/>
</dbReference>
<dbReference type="SUPFAM" id="SSF56219">
    <property type="entry name" value="DNase I-like"/>
    <property type="match status" value="1"/>
</dbReference>
<dbReference type="InterPro" id="IPR036691">
    <property type="entry name" value="Endo/exonu/phosph_ase_sf"/>
</dbReference>
<dbReference type="OrthoDB" id="6264301at2759"/>
<dbReference type="InParanoid" id="T1FWB2"/>
<dbReference type="GO" id="GO:0031012">
    <property type="term" value="C:extracellular matrix"/>
    <property type="evidence" value="ECO:0000318"/>
    <property type="project" value="GO_Central"/>
</dbReference>
<reference evidence="5" key="3">
    <citation type="submission" date="2015-06" db="UniProtKB">
        <authorList>
            <consortium name="EnsemblMetazoa"/>
        </authorList>
    </citation>
    <scope>IDENTIFICATION</scope>
</reference>
<reference evidence="4 6" key="2">
    <citation type="journal article" date="2013" name="Nature">
        <title>Insights into bilaterian evolution from three spiralian genomes.</title>
        <authorList>
            <person name="Simakov O."/>
            <person name="Marletaz F."/>
            <person name="Cho S.J."/>
            <person name="Edsinger-Gonzales E."/>
            <person name="Havlak P."/>
            <person name="Hellsten U."/>
            <person name="Kuo D.H."/>
            <person name="Larsson T."/>
            <person name="Lv J."/>
            <person name="Arendt D."/>
            <person name="Savage R."/>
            <person name="Osoegawa K."/>
            <person name="de Jong P."/>
            <person name="Grimwood J."/>
            <person name="Chapman J.A."/>
            <person name="Shapiro H."/>
            <person name="Aerts A."/>
            <person name="Otillar R.P."/>
            <person name="Terry A.Y."/>
            <person name="Boore J.L."/>
            <person name="Grigoriev I.V."/>
            <person name="Lindberg D.R."/>
            <person name="Seaver E.C."/>
            <person name="Weisblat D.A."/>
            <person name="Putnam N.H."/>
            <person name="Rokhsar D.S."/>
        </authorList>
    </citation>
    <scope>NUCLEOTIDE SEQUENCE</scope>
</reference>